<gene>
    <name evidence="1" type="ORF">S03H2_19856</name>
</gene>
<reference evidence="1" key="1">
    <citation type="journal article" date="2014" name="Front. Microbiol.">
        <title>High frequency of phylogenetically diverse reductive dehalogenase-homologous genes in deep subseafloor sedimentary metagenomes.</title>
        <authorList>
            <person name="Kawai M."/>
            <person name="Futagami T."/>
            <person name="Toyoda A."/>
            <person name="Takaki Y."/>
            <person name="Nishi S."/>
            <person name="Hori S."/>
            <person name="Arai W."/>
            <person name="Tsubouchi T."/>
            <person name="Morono Y."/>
            <person name="Uchiyama I."/>
            <person name="Ito T."/>
            <person name="Fujiyama A."/>
            <person name="Inagaki F."/>
            <person name="Takami H."/>
        </authorList>
    </citation>
    <scope>NUCLEOTIDE SEQUENCE</scope>
    <source>
        <strain evidence="1">Expedition CK06-06</strain>
    </source>
</reference>
<proteinExistence type="predicted"/>
<protein>
    <recommendedName>
        <fullName evidence="2">Methyltransferase domain-containing protein</fullName>
    </recommendedName>
</protein>
<dbReference type="EMBL" id="BARU01010411">
    <property type="protein sequence ID" value="GAH32754.1"/>
    <property type="molecule type" value="Genomic_DNA"/>
</dbReference>
<dbReference type="AlphaFoldDB" id="X1FTS0"/>
<accession>X1FTS0</accession>
<comment type="caution">
    <text evidence="1">The sequence shown here is derived from an EMBL/GenBank/DDBJ whole genome shotgun (WGS) entry which is preliminary data.</text>
</comment>
<organism evidence="1">
    <name type="scientific">marine sediment metagenome</name>
    <dbReference type="NCBI Taxonomy" id="412755"/>
    <lineage>
        <taxon>unclassified sequences</taxon>
        <taxon>metagenomes</taxon>
        <taxon>ecological metagenomes</taxon>
    </lineage>
</organism>
<dbReference type="InterPro" id="IPR029063">
    <property type="entry name" value="SAM-dependent_MTases_sf"/>
</dbReference>
<name>X1FTS0_9ZZZZ</name>
<sequence>HPYTPAYYDLFKDRRKSAKKVLELGVLEGRSLMMWREFFPNAHIYGIDVNEDCIRIFEDDDRVTVFEYDQTSPRDMIELIDKIGSDIDIVVDDGSHIPPHQIYACLTLMKLIDKGVIYVVEDVKAPRPRKGYLGIKFFLRGYDVNEPNLEPIRKKYGIGRHRGDDRLIVVKHREKGYG</sequence>
<dbReference type="SUPFAM" id="SSF53335">
    <property type="entry name" value="S-adenosyl-L-methionine-dependent methyltransferases"/>
    <property type="match status" value="1"/>
</dbReference>
<evidence type="ECO:0008006" key="2">
    <source>
        <dbReference type="Google" id="ProtNLM"/>
    </source>
</evidence>
<feature type="non-terminal residue" evidence="1">
    <location>
        <position position="1"/>
    </location>
</feature>
<evidence type="ECO:0000313" key="1">
    <source>
        <dbReference type="EMBL" id="GAH32754.1"/>
    </source>
</evidence>
<dbReference type="Gene3D" id="3.40.50.150">
    <property type="entry name" value="Vaccinia Virus protein VP39"/>
    <property type="match status" value="1"/>
</dbReference>